<dbReference type="VEuPathDB" id="FungiDB:A1Q1_04135"/>
<feature type="region of interest" description="Disordered" evidence="1">
    <location>
        <begin position="388"/>
        <end position="416"/>
    </location>
</feature>
<dbReference type="RefSeq" id="XP_014177987.1">
    <property type="nucleotide sequence ID" value="XM_014322512.1"/>
</dbReference>
<feature type="compositionally biased region" description="Pro residues" evidence="1">
    <location>
        <begin position="1"/>
        <end position="10"/>
    </location>
</feature>
<comment type="caution">
    <text evidence="2">The sequence shown here is derived from an EMBL/GenBank/DDBJ whole genome shotgun (WGS) entry which is preliminary data.</text>
</comment>
<protein>
    <submittedName>
        <fullName evidence="2">Uncharacterized protein</fullName>
    </submittedName>
</protein>
<dbReference type="AlphaFoldDB" id="J6EWF7"/>
<organism evidence="2 3">
    <name type="scientific">Trichosporon asahii var. asahii (strain ATCC 90039 / CBS 2479 / JCM 2466 / KCTC 7840 / NBRC 103889/ NCYC 2677 / UAMH 7654)</name>
    <name type="common">Yeast</name>
    <dbReference type="NCBI Taxonomy" id="1186058"/>
    <lineage>
        <taxon>Eukaryota</taxon>
        <taxon>Fungi</taxon>
        <taxon>Dikarya</taxon>
        <taxon>Basidiomycota</taxon>
        <taxon>Agaricomycotina</taxon>
        <taxon>Tremellomycetes</taxon>
        <taxon>Trichosporonales</taxon>
        <taxon>Trichosporonaceae</taxon>
        <taxon>Trichosporon</taxon>
    </lineage>
</organism>
<feature type="region of interest" description="Disordered" evidence="1">
    <location>
        <begin position="1"/>
        <end position="35"/>
    </location>
</feature>
<name>J6EWF7_TRIAS</name>
<evidence type="ECO:0000313" key="2">
    <source>
        <dbReference type="EMBL" id="EJT47142.1"/>
    </source>
</evidence>
<dbReference type="EMBL" id="ALBS01000262">
    <property type="protein sequence ID" value="EJT47142.1"/>
    <property type="molecule type" value="Genomic_DNA"/>
</dbReference>
<sequence>MYPDTAPPPTLMANGAPVELESPSESDVPKNGEDAEPRVTIPALSYPHIIDAIFASAPYASLLRLRAVDKAWQERADALLGTHLVFSTGGGRSSTDPMRVEVSSLATNRGKRARRLRFRVERTTTPTVRAEAQRWLEKEAMPRVLDLDNWGRNSGNSRWWLPAPLREAMEALRPDTVRIYGPAQAAMGRWVARTERTVVFTAIPPWNTHTAVKIVPAPMLPDTKRLVVNLTIHERGRHVPLGELATWDTLPDDLEEIVLIVKDAETAKTFVPRTNTGFVPRPTAASLARQKAQQTRRAKEGRGGEGDRATRQEWGVLRPLHSWLVSAWRCGGVKALMRENHCIKFTIVGMTEIKANHAGFTNAMTQEEKAAKLVESRDAIADIWKSNFEPTPVPAAPGSRSVSRGAPSRAGDSNSCQNALGASTASLAPSAASNSGASSLSTAVSELSLAPSAASTATAPSPAPAEEEFWTAAEVDKVVSGIRFLTREEYKAECPNWAIEWEA</sequence>
<dbReference type="KEGG" id="tasa:A1Q1_04135"/>
<feature type="region of interest" description="Disordered" evidence="1">
    <location>
        <begin position="280"/>
        <end position="309"/>
    </location>
</feature>
<feature type="compositionally biased region" description="Basic and acidic residues" evidence="1">
    <location>
        <begin position="297"/>
        <end position="309"/>
    </location>
</feature>
<dbReference type="HOGENOM" id="CLU_542039_0_0_1"/>
<evidence type="ECO:0000256" key="1">
    <source>
        <dbReference type="SAM" id="MobiDB-lite"/>
    </source>
</evidence>
<dbReference type="GeneID" id="25987648"/>
<proteinExistence type="predicted"/>
<accession>J6EWF7</accession>
<evidence type="ECO:0000313" key="3">
    <source>
        <dbReference type="Proteomes" id="UP000002748"/>
    </source>
</evidence>
<reference evidence="2 3" key="1">
    <citation type="journal article" date="2012" name="Eukaryot. Cell">
        <title>Draft genome sequence of CBS 2479, the standard type strain of Trichosporon asahii.</title>
        <authorList>
            <person name="Yang R.Y."/>
            <person name="Li H.T."/>
            <person name="Zhu H."/>
            <person name="Zhou G.P."/>
            <person name="Wang M."/>
            <person name="Wang L."/>
        </authorList>
    </citation>
    <scope>NUCLEOTIDE SEQUENCE [LARGE SCALE GENOMIC DNA]</scope>
    <source>
        <strain evidence="3">ATCC 90039 / CBS 2479 / JCM 2466 / KCTC 7840 / NCYC 2677 / UAMH 7654</strain>
    </source>
</reference>
<gene>
    <name evidence="2" type="ORF">A1Q1_04135</name>
</gene>
<dbReference type="Proteomes" id="UP000002748">
    <property type="component" value="Unassembled WGS sequence"/>
</dbReference>